<keyword evidence="3" id="KW-0813">Transport</keyword>
<reference evidence="13 14" key="1">
    <citation type="journal article" date="2017" name="Mol. Ecol.">
        <title>Comparative and population genomic landscape of Phellinus noxius: A hypervariable fungus causing root rot in trees.</title>
        <authorList>
            <person name="Chung C.L."/>
            <person name="Lee T.J."/>
            <person name="Akiba M."/>
            <person name="Lee H.H."/>
            <person name="Kuo T.H."/>
            <person name="Liu D."/>
            <person name="Ke H.M."/>
            <person name="Yokoi T."/>
            <person name="Roa M.B."/>
            <person name="Lu M.J."/>
            <person name="Chang Y.Y."/>
            <person name="Ann P.J."/>
            <person name="Tsai J.N."/>
            <person name="Chen C.Y."/>
            <person name="Tzean S.S."/>
            <person name="Ota Y."/>
            <person name="Hattori T."/>
            <person name="Sahashi N."/>
            <person name="Liou R.F."/>
            <person name="Kikuchi T."/>
            <person name="Tsai I.J."/>
        </authorList>
    </citation>
    <scope>NUCLEOTIDE SEQUENCE [LARGE SCALE GENOMIC DNA]</scope>
    <source>
        <strain evidence="13 14">FFPRI411160</strain>
    </source>
</reference>
<keyword evidence="5" id="KW-0653">Protein transport</keyword>
<dbReference type="GO" id="GO:0031201">
    <property type="term" value="C:SNARE complex"/>
    <property type="evidence" value="ECO:0007669"/>
    <property type="project" value="TreeGrafter"/>
</dbReference>
<dbReference type="InParanoid" id="A0A286UGN5"/>
<dbReference type="GO" id="GO:0005484">
    <property type="term" value="F:SNAP receptor activity"/>
    <property type="evidence" value="ECO:0007669"/>
    <property type="project" value="TreeGrafter"/>
</dbReference>
<dbReference type="PROSITE" id="PS50192">
    <property type="entry name" value="T_SNARE"/>
    <property type="match status" value="1"/>
</dbReference>
<feature type="compositionally biased region" description="Polar residues" evidence="10">
    <location>
        <begin position="16"/>
        <end position="30"/>
    </location>
</feature>
<feature type="domain" description="T-SNARE coiled-coil homology" evidence="12">
    <location>
        <begin position="242"/>
        <end position="304"/>
    </location>
</feature>
<dbReference type="Gene3D" id="1.20.58.70">
    <property type="match status" value="1"/>
</dbReference>
<evidence type="ECO:0000256" key="9">
    <source>
        <dbReference type="ARBA" id="ARBA00023136"/>
    </source>
</evidence>
<feature type="region of interest" description="Disordered" evidence="10">
    <location>
        <begin position="338"/>
        <end position="374"/>
    </location>
</feature>
<comment type="caution">
    <text evidence="13">The sequence shown here is derived from an EMBL/GenBank/DDBJ whole genome shotgun (WGS) entry which is preliminary data.</text>
</comment>
<dbReference type="CDD" id="cd15845">
    <property type="entry name" value="SNARE_syntaxin16"/>
    <property type="match status" value="1"/>
</dbReference>
<dbReference type="GO" id="GO:0000149">
    <property type="term" value="F:SNARE binding"/>
    <property type="evidence" value="ECO:0007669"/>
    <property type="project" value="TreeGrafter"/>
</dbReference>
<dbReference type="Pfam" id="PF05739">
    <property type="entry name" value="SNARE"/>
    <property type="match status" value="1"/>
</dbReference>
<dbReference type="SMART" id="SM00397">
    <property type="entry name" value="t_SNARE"/>
    <property type="match status" value="1"/>
</dbReference>
<name>A0A286UGN5_9AGAM</name>
<keyword evidence="6 11" id="KW-1133">Transmembrane helix</keyword>
<evidence type="ECO:0000256" key="6">
    <source>
        <dbReference type="ARBA" id="ARBA00022989"/>
    </source>
</evidence>
<sequence>MEPTTRSRTLLFVSYRDSTPRTARTPSTNAFYPDDADDDEHDRLIPAGPSSPSRSSHVALDVDLPPPWVDVSDQVQDILATTQTKISTLDKLHAKHVLPGFADRSLEEREIESRTTDITRDFRRCQSLIQGISASKNTHAFPPKKGQRPTRHEELAAQNVQRALAAKVQELSATFRKKQRVYLETLQGHAIKNQDLLVASGAVQPAIGGSEAMTELYEDVKIASRGQNTQLLYDQELEEVPDVDLQQRDREITEIARSIGQLAELFKEMSALVIDQGTVLDSIEYNIEQTAVEMHDAVKELKMAEGYQKNTGRRKCIFLLLLIIFGLIIVLIFKPRRHSSSSSSLPSSASTSVPSSMNEKVEEDGQLPPLPLISLSPQPISRVMRNRMIRREEATAANDYWENMERLISVLGYSHSK</sequence>
<dbReference type="InterPro" id="IPR010989">
    <property type="entry name" value="SNARE"/>
</dbReference>
<dbReference type="EMBL" id="NBII01000005">
    <property type="protein sequence ID" value="PAV18698.1"/>
    <property type="molecule type" value="Genomic_DNA"/>
</dbReference>
<evidence type="ECO:0000256" key="11">
    <source>
        <dbReference type="SAM" id="Phobius"/>
    </source>
</evidence>
<dbReference type="OrthoDB" id="10251371at2759"/>
<dbReference type="InterPro" id="IPR000727">
    <property type="entry name" value="T_SNARE_dom"/>
</dbReference>
<dbReference type="PANTHER" id="PTHR19957">
    <property type="entry name" value="SYNTAXIN"/>
    <property type="match status" value="1"/>
</dbReference>
<keyword evidence="4 11" id="KW-0812">Transmembrane</keyword>
<dbReference type="SUPFAM" id="SSF47661">
    <property type="entry name" value="t-snare proteins"/>
    <property type="match status" value="1"/>
</dbReference>
<keyword evidence="7" id="KW-0333">Golgi apparatus</keyword>
<dbReference type="GO" id="GO:0048278">
    <property type="term" value="P:vesicle docking"/>
    <property type="evidence" value="ECO:0007669"/>
    <property type="project" value="TreeGrafter"/>
</dbReference>
<dbReference type="PANTHER" id="PTHR19957:SF83">
    <property type="entry name" value="SYNTAXIN-16"/>
    <property type="match status" value="1"/>
</dbReference>
<keyword evidence="14" id="KW-1185">Reference proteome</keyword>
<dbReference type="GO" id="GO:0006886">
    <property type="term" value="P:intracellular protein transport"/>
    <property type="evidence" value="ECO:0007669"/>
    <property type="project" value="TreeGrafter"/>
</dbReference>
<accession>A0A286UGN5</accession>
<protein>
    <submittedName>
        <fullName evidence="13">t-SNARE</fullName>
    </submittedName>
</protein>
<organism evidence="13 14">
    <name type="scientific">Pyrrhoderma noxium</name>
    <dbReference type="NCBI Taxonomy" id="2282107"/>
    <lineage>
        <taxon>Eukaryota</taxon>
        <taxon>Fungi</taxon>
        <taxon>Dikarya</taxon>
        <taxon>Basidiomycota</taxon>
        <taxon>Agaricomycotina</taxon>
        <taxon>Agaricomycetes</taxon>
        <taxon>Hymenochaetales</taxon>
        <taxon>Hymenochaetaceae</taxon>
        <taxon>Pyrrhoderma</taxon>
    </lineage>
</organism>
<comment type="subcellular location">
    <subcellularLocation>
        <location evidence="1">Golgi apparatus membrane</location>
        <topology evidence="1">Single-pass type IV membrane protein</topology>
    </subcellularLocation>
</comment>
<evidence type="ECO:0000313" key="13">
    <source>
        <dbReference type="EMBL" id="PAV18698.1"/>
    </source>
</evidence>
<dbReference type="FunCoup" id="A0A286UGN5">
    <property type="interactions" value="422"/>
</dbReference>
<evidence type="ECO:0000256" key="1">
    <source>
        <dbReference type="ARBA" id="ARBA00004409"/>
    </source>
</evidence>
<evidence type="ECO:0000313" key="14">
    <source>
        <dbReference type="Proteomes" id="UP000217199"/>
    </source>
</evidence>
<evidence type="ECO:0000256" key="3">
    <source>
        <dbReference type="ARBA" id="ARBA00022448"/>
    </source>
</evidence>
<dbReference type="InterPro" id="IPR045242">
    <property type="entry name" value="Syntaxin"/>
</dbReference>
<gene>
    <name evidence="13" type="ORF">PNOK_0554100</name>
</gene>
<feature type="transmembrane region" description="Helical" evidence="11">
    <location>
        <begin position="317"/>
        <end position="333"/>
    </location>
</feature>
<evidence type="ECO:0000256" key="2">
    <source>
        <dbReference type="ARBA" id="ARBA00009063"/>
    </source>
</evidence>
<feature type="region of interest" description="Disordered" evidence="10">
    <location>
        <begin position="16"/>
        <end position="59"/>
    </location>
</feature>
<dbReference type="Proteomes" id="UP000217199">
    <property type="component" value="Unassembled WGS sequence"/>
</dbReference>
<feature type="compositionally biased region" description="Low complexity" evidence="10">
    <location>
        <begin position="340"/>
        <end position="356"/>
    </location>
</feature>
<evidence type="ECO:0000259" key="12">
    <source>
        <dbReference type="PROSITE" id="PS50192"/>
    </source>
</evidence>
<evidence type="ECO:0000256" key="10">
    <source>
        <dbReference type="SAM" id="MobiDB-lite"/>
    </source>
</evidence>
<evidence type="ECO:0000256" key="7">
    <source>
        <dbReference type="ARBA" id="ARBA00023034"/>
    </source>
</evidence>
<comment type="similarity">
    <text evidence="2">Belongs to the syntaxin family.</text>
</comment>
<keyword evidence="8" id="KW-0175">Coiled coil</keyword>
<evidence type="ECO:0000256" key="8">
    <source>
        <dbReference type="ARBA" id="ARBA00023054"/>
    </source>
</evidence>
<keyword evidence="9 11" id="KW-0472">Membrane</keyword>
<dbReference type="AlphaFoldDB" id="A0A286UGN5"/>
<dbReference type="STRING" id="2282107.A0A286UGN5"/>
<dbReference type="GO" id="GO:0000139">
    <property type="term" value="C:Golgi membrane"/>
    <property type="evidence" value="ECO:0007669"/>
    <property type="project" value="UniProtKB-SubCell"/>
</dbReference>
<proteinExistence type="inferred from homology"/>
<evidence type="ECO:0000256" key="4">
    <source>
        <dbReference type="ARBA" id="ARBA00022692"/>
    </source>
</evidence>
<dbReference type="GO" id="GO:0006906">
    <property type="term" value="P:vesicle fusion"/>
    <property type="evidence" value="ECO:0007669"/>
    <property type="project" value="TreeGrafter"/>
</dbReference>
<evidence type="ECO:0000256" key="5">
    <source>
        <dbReference type="ARBA" id="ARBA00022927"/>
    </source>
</evidence>